<keyword evidence="2" id="KW-1185">Reference proteome</keyword>
<dbReference type="AlphaFoldDB" id="A0AAV4NNV9"/>
<name>A0AAV4NNV9_CAEEX</name>
<sequence>MHVYAKTASLNRINSSNLTPTRVKVDSVHLEHKIKLGKTNHQRATSFNNYLLSAWWCGQPILYWPACTVPPPLAWRVDSHVGLMEGDGIEIDCLYPMMI</sequence>
<dbReference type="Proteomes" id="UP001054945">
    <property type="component" value="Unassembled WGS sequence"/>
</dbReference>
<evidence type="ECO:0000313" key="2">
    <source>
        <dbReference type="Proteomes" id="UP001054945"/>
    </source>
</evidence>
<evidence type="ECO:0000313" key="1">
    <source>
        <dbReference type="EMBL" id="GIX86074.1"/>
    </source>
</evidence>
<gene>
    <name evidence="1" type="ORF">CEXT_751621</name>
</gene>
<reference evidence="1 2" key="1">
    <citation type="submission" date="2021-06" db="EMBL/GenBank/DDBJ databases">
        <title>Caerostris extrusa draft genome.</title>
        <authorList>
            <person name="Kono N."/>
            <person name="Arakawa K."/>
        </authorList>
    </citation>
    <scope>NUCLEOTIDE SEQUENCE [LARGE SCALE GENOMIC DNA]</scope>
</reference>
<organism evidence="1 2">
    <name type="scientific">Caerostris extrusa</name>
    <name type="common">Bark spider</name>
    <name type="synonym">Caerostris bankana</name>
    <dbReference type="NCBI Taxonomy" id="172846"/>
    <lineage>
        <taxon>Eukaryota</taxon>
        <taxon>Metazoa</taxon>
        <taxon>Ecdysozoa</taxon>
        <taxon>Arthropoda</taxon>
        <taxon>Chelicerata</taxon>
        <taxon>Arachnida</taxon>
        <taxon>Araneae</taxon>
        <taxon>Araneomorphae</taxon>
        <taxon>Entelegynae</taxon>
        <taxon>Araneoidea</taxon>
        <taxon>Araneidae</taxon>
        <taxon>Caerostris</taxon>
    </lineage>
</organism>
<proteinExistence type="predicted"/>
<accession>A0AAV4NNV9</accession>
<comment type="caution">
    <text evidence="1">The sequence shown here is derived from an EMBL/GenBank/DDBJ whole genome shotgun (WGS) entry which is preliminary data.</text>
</comment>
<dbReference type="EMBL" id="BPLR01003563">
    <property type="protein sequence ID" value="GIX86074.1"/>
    <property type="molecule type" value="Genomic_DNA"/>
</dbReference>
<protein>
    <submittedName>
        <fullName evidence="1">Uncharacterized protein</fullName>
    </submittedName>
</protein>